<gene>
    <name evidence="2" type="ORF">ROZALSC1DRAFT_14587</name>
</gene>
<dbReference type="Gene3D" id="2.30.29.30">
    <property type="entry name" value="Pleckstrin-homology domain (PH domain)/Phosphotyrosine-binding domain (PTB)"/>
    <property type="match status" value="1"/>
</dbReference>
<dbReference type="AlphaFoldDB" id="A0A4P9YHC4"/>
<sequence>EMQTELLRVKHVQVFNIPPRNSASRGHKASDWNESHFLWQGSLIIKSHESKCIQIQVKSCFKYLNGEIFAQCPYEHGSVEQVTDSSRYFVLKLVEVNTNKHAFVGLGFEDRNDAFDFNVILQDFSK</sequence>
<dbReference type="EMBL" id="ML005326">
    <property type="protein sequence ID" value="RKP18963.1"/>
    <property type="molecule type" value="Genomic_DNA"/>
</dbReference>
<feature type="non-terminal residue" evidence="2">
    <location>
        <position position="1"/>
    </location>
</feature>
<dbReference type="CDD" id="cd13228">
    <property type="entry name" value="PHear_NECAP"/>
    <property type="match status" value="1"/>
</dbReference>
<dbReference type="InterPro" id="IPR011993">
    <property type="entry name" value="PH-like_dom_sf"/>
</dbReference>
<accession>A0A4P9YHC4</accession>
<dbReference type="PANTHER" id="PTHR12847">
    <property type="entry name" value="ATP-BINDING CASSETTE ABC TRANSPORTER-RELATED"/>
    <property type="match status" value="1"/>
</dbReference>
<evidence type="ECO:0000313" key="2">
    <source>
        <dbReference type="EMBL" id="RKP18963.1"/>
    </source>
</evidence>
<dbReference type="InterPro" id="IPR012466">
    <property type="entry name" value="NECAP_PHear"/>
</dbReference>
<evidence type="ECO:0000259" key="1">
    <source>
        <dbReference type="Pfam" id="PF07933"/>
    </source>
</evidence>
<feature type="domain" description="NECAP PHear" evidence="1">
    <location>
        <begin position="3"/>
        <end position="126"/>
    </location>
</feature>
<name>A0A4P9YHC4_ROZAC</name>
<dbReference type="GO" id="GO:0030125">
    <property type="term" value="C:clathrin vesicle coat"/>
    <property type="evidence" value="ECO:0007669"/>
    <property type="project" value="TreeGrafter"/>
</dbReference>
<dbReference type="Pfam" id="PF07933">
    <property type="entry name" value="DUF1681"/>
    <property type="match status" value="1"/>
</dbReference>
<evidence type="ECO:0000313" key="3">
    <source>
        <dbReference type="Proteomes" id="UP000281549"/>
    </source>
</evidence>
<organism evidence="2 3">
    <name type="scientific">Rozella allomycis (strain CSF55)</name>
    <dbReference type="NCBI Taxonomy" id="988480"/>
    <lineage>
        <taxon>Eukaryota</taxon>
        <taxon>Fungi</taxon>
        <taxon>Fungi incertae sedis</taxon>
        <taxon>Cryptomycota</taxon>
        <taxon>Cryptomycota incertae sedis</taxon>
        <taxon>Rozella</taxon>
    </lineage>
</organism>
<dbReference type="Proteomes" id="UP000281549">
    <property type="component" value="Unassembled WGS sequence"/>
</dbReference>
<dbReference type="PANTHER" id="PTHR12847:SF9">
    <property type="entry name" value="NECAP-LIKE PROTEIN CG9132"/>
    <property type="match status" value="1"/>
</dbReference>
<protein>
    <recommendedName>
        <fullName evidence="1">NECAP PHear domain-containing protein</fullName>
    </recommendedName>
</protein>
<dbReference type="GO" id="GO:0006897">
    <property type="term" value="P:endocytosis"/>
    <property type="evidence" value="ECO:0007669"/>
    <property type="project" value="InterPro"/>
</dbReference>
<dbReference type="SUPFAM" id="SSF50729">
    <property type="entry name" value="PH domain-like"/>
    <property type="match status" value="1"/>
</dbReference>
<reference evidence="3" key="1">
    <citation type="journal article" date="2018" name="Nat. Microbiol.">
        <title>Leveraging single-cell genomics to expand the fungal tree of life.</title>
        <authorList>
            <person name="Ahrendt S.R."/>
            <person name="Quandt C.A."/>
            <person name="Ciobanu D."/>
            <person name="Clum A."/>
            <person name="Salamov A."/>
            <person name="Andreopoulos B."/>
            <person name="Cheng J.F."/>
            <person name="Woyke T."/>
            <person name="Pelin A."/>
            <person name="Henrissat B."/>
            <person name="Reynolds N.K."/>
            <person name="Benny G.L."/>
            <person name="Smith M.E."/>
            <person name="James T.Y."/>
            <person name="Grigoriev I.V."/>
        </authorList>
    </citation>
    <scope>NUCLEOTIDE SEQUENCE [LARGE SCALE GENOMIC DNA]</scope>
    <source>
        <strain evidence="3">CSF55</strain>
    </source>
</reference>
<proteinExistence type="predicted"/>